<accession>A0ABS8UR34</accession>
<organism evidence="1 2">
    <name type="scientific">Datura stramonium</name>
    <name type="common">Jimsonweed</name>
    <name type="synonym">Common thornapple</name>
    <dbReference type="NCBI Taxonomy" id="4076"/>
    <lineage>
        <taxon>Eukaryota</taxon>
        <taxon>Viridiplantae</taxon>
        <taxon>Streptophyta</taxon>
        <taxon>Embryophyta</taxon>
        <taxon>Tracheophyta</taxon>
        <taxon>Spermatophyta</taxon>
        <taxon>Magnoliopsida</taxon>
        <taxon>eudicotyledons</taxon>
        <taxon>Gunneridae</taxon>
        <taxon>Pentapetalae</taxon>
        <taxon>asterids</taxon>
        <taxon>lamiids</taxon>
        <taxon>Solanales</taxon>
        <taxon>Solanaceae</taxon>
        <taxon>Solanoideae</taxon>
        <taxon>Datureae</taxon>
        <taxon>Datura</taxon>
    </lineage>
</organism>
<gene>
    <name evidence="1" type="ORF">HAX54_019821</name>
</gene>
<reference evidence="1 2" key="1">
    <citation type="journal article" date="2021" name="BMC Genomics">
        <title>Datura genome reveals duplications of psychoactive alkaloid biosynthetic genes and high mutation rate following tissue culture.</title>
        <authorList>
            <person name="Rajewski A."/>
            <person name="Carter-House D."/>
            <person name="Stajich J."/>
            <person name="Litt A."/>
        </authorList>
    </citation>
    <scope>NUCLEOTIDE SEQUENCE [LARGE SCALE GENOMIC DNA]</scope>
    <source>
        <strain evidence="1">AR-01</strain>
    </source>
</reference>
<sequence length="108" mass="12378">MTNVVNAQSKSLKNLDFHMSYVLNHDETPIIYFDEAFENKEDSYSYCLAITTRSGKILQSELGIAMEEEIHVDEERSQNIKLALRQVIDEASIEEVNEELKVEAPTLL</sequence>
<comment type="caution">
    <text evidence="1">The sequence shown here is derived from an EMBL/GenBank/DDBJ whole genome shotgun (WGS) entry which is preliminary data.</text>
</comment>
<keyword evidence="2" id="KW-1185">Reference proteome</keyword>
<evidence type="ECO:0000313" key="2">
    <source>
        <dbReference type="Proteomes" id="UP000823775"/>
    </source>
</evidence>
<proteinExistence type="predicted"/>
<evidence type="ECO:0000313" key="1">
    <source>
        <dbReference type="EMBL" id="MCD9560955.1"/>
    </source>
</evidence>
<dbReference type="EMBL" id="JACEIK010002405">
    <property type="protein sequence ID" value="MCD9560955.1"/>
    <property type="molecule type" value="Genomic_DNA"/>
</dbReference>
<name>A0ABS8UR34_DATST</name>
<protein>
    <submittedName>
        <fullName evidence="1">Uncharacterized protein</fullName>
    </submittedName>
</protein>
<dbReference type="Proteomes" id="UP000823775">
    <property type="component" value="Unassembled WGS sequence"/>
</dbReference>